<dbReference type="GO" id="GO:0003677">
    <property type="term" value="F:DNA binding"/>
    <property type="evidence" value="ECO:0007669"/>
    <property type="project" value="TreeGrafter"/>
</dbReference>
<evidence type="ECO:0000259" key="1">
    <source>
        <dbReference type="Pfam" id="PF03184"/>
    </source>
</evidence>
<dbReference type="Gene3D" id="3.30.420.10">
    <property type="entry name" value="Ribonuclease H-like superfamily/Ribonuclease H"/>
    <property type="match status" value="1"/>
</dbReference>
<name>A0AAV8XCR6_9CUCU</name>
<evidence type="ECO:0000313" key="2">
    <source>
        <dbReference type="EMBL" id="KAJ8936736.1"/>
    </source>
</evidence>
<comment type="caution">
    <text evidence="2">The sequence shown here is derived from an EMBL/GenBank/DDBJ whole genome shotgun (WGS) entry which is preliminary data.</text>
</comment>
<dbReference type="AlphaFoldDB" id="A0AAV8XCR6"/>
<protein>
    <recommendedName>
        <fullName evidence="1">DDE-1 domain-containing protein</fullName>
    </recommendedName>
</protein>
<dbReference type="GO" id="GO:0005634">
    <property type="term" value="C:nucleus"/>
    <property type="evidence" value="ECO:0007669"/>
    <property type="project" value="TreeGrafter"/>
</dbReference>
<feature type="domain" description="DDE-1" evidence="1">
    <location>
        <begin position="24"/>
        <end position="168"/>
    </location>
</feature>
<dbReference type="PANTHER" id="PTHR19303:SF74">
    <property type="entry name" value="POGO TRANSPOSABLE ELEMENT WITH KRAB DOMAIN"/>
    <property type="match status" value="1"/>
</dbReference>
<dbReference type="InterPro" id="IPR004875">
    <property type="entry name" value="DDE_SF_endonuclease_dom"/>
</dbReference>
<evidence type="ECO:0000313" key="3">
    <source>
        <dbReference type="Proteomes" id="UP001162156"/>
    </source>
</evidence>
<keyword evidence="3" id="KW-1185">Reference proteome</keyword>
<dbReference type="Proteomes" id="UP001162156">
    <property type="component" value="Unassembled WGS sequence"/>
</dbReference>
<reference evidence="2" key="1">
    <citation type="journal article" date="2023" name="Insect Mol. Biol.">
        <title>Genome sequencing provides insights into the evolution of gene families encoding plant cell wall-degrading enzymes in longhorned beetles.</title>
        <authorList>
            <person name="Shin N.R."/>
            <person name="Okamura Y."/>
            <person name="Kirsch R."/>
            <person name="Pauchet Y."/>
        </authorList>
    </citation>
    <scope>NUCLEOTIDE SEQUENCE</scope>
    <source>
        <strain evidence="2">RBIC_L_NR</strain>
    </source>
</reference>
<dbReference type="Pfam" id="PF03184">
    <property type="entry name" value="DDE_1"/>
    <property type="match status" value="1"/>
</dbReference>
<dbReference type="InterPro" id="IPR050863">
    <property type="entry name" value="CenT-Element_Derived"/>
</dbReference>
<accession>A0AAV8XCR6</accession>
<dbReference type="InterPro" id="IPR036397">
    <property type="entry name" value="RNaseH_sf"/>
</dbReference>
<dbReference type="EMBL" id="JANEYF010003391">
    <property type="protein sequence ID" value="KAJ8936736.1"/>
    <property type="molecule type" value="Genomic_DNA"/>
</dbReference>
<dbReference type="PANTHER" id="PTHR19303">
    <property type="entry name" value="TRANSPOSON"/>
    <property type="match status" value="1"/>
</dbReference>
<proteinExistence type="predicted"/>
<sequence>METGKVLAPKGWKKLCNIKKGNEKENITVLICFTASGKICPPLVVFPYIKPPRAVVENIPKTWVLGRSDSGWMKSEVFYEYIVKELNKWLSDNNIKRPVLLFIDGHKSHMTLALSEACEKNQIILYSLPPNTTHKLQPVDIIVFRPLKVEWKNTIREWQSLPENVNNSVTKTNFYRIF</sequence>
<organism evidence="2 3">
    <name type="scientific">Rhamnusium bicolor</name>
    <dbReference type="NCBI Taxonomy" id="1586634"/>
    <lineage>
        <taxon>Eukaryota</taxon>
        <taxon>Metazoa</taxon>
        <taxon>Ecdysozoa</taxon>
        <taxon>Arthropoda</taxon>
        <taxon>Hexapoda</taxon>
        <taxon>Insecta</taxon>
        <taxon>Pterygota</taxon>
        <taxon>Neoptera</taxon>
        <taxon>Endopterygota</taxon>
        <taxon>Coleoptera</taxon>
        <taxon>Polyphaga</taxon>
        <taxon>Cucujiformia</taxon>
        <taxon>Chrysomeloidea</taxon>
        <taxon>Cerambycidae</taxon>
        <taxon>Lepturinae</taxon>
        <taxon>Rhagiini</taxon>
        <taxon>Rhamnusium</taxon>
    </lineage>
</organism>
<gene>
    <name evidence="2" type="ORF">NQ314_012183</name>
</gene>